<feature type="domain" description="HTH tetR-type" evidence="5">
    <location>
        <begin position="13"/>
        <end position="73"/>
    </location>
</feature>
<keyword evidence="7" id="KW-1185">Reference proteome</keyword>
<reference evidence="6 7" key="1">
    <citation type="submission" date="2018-07" db="EMBL/GenBank/DDBJ databases">
        <title>Venubactetium sediminum gen. nov., sp. nov., isolated from a marine solar saltern.</title>
        <authorList>
            <person name="Wang S."/>
        </authorList>
    </citation>
    <scope>NUCLEOTIDE SEQUENCE [LARGE SCALE GENOMIC DNA]</scope>
    <source>
        <strain evidence="6 7">WD2A32</strain>
    </source>
</reference>
<dbReference type="GO" id="GO:0000976">
    <property type="term" value="F:transcription cis-regulatory region binding"/>
    <property type="evidence" value="ECO:0007669"/>
    <property type="project" value="TreeGrafter"/>
</dbReference>
<dbReference type="PROSITE" id="PS50977">
    <property type="entry name" value="HTH_TETR_2"/>
    <property type="match status" value="1"/>
</dbReference>
<dbReference type="InterPro" id="IPR050109">
    <property type="entry name" value="HTH-type_TetR-like_transc_reg"/>
</dbReference>
<keyword evidence="1" id="KW-0805">Transcription regulation</keyword>
<dbReference type="PRINTS" id="PR00455">
    <property type="entry name" value="HTHTETR"/>
</dbReference>
<dbReference type="RefSeq" id="WP_114583157.1">
    <property type="nucleotide sequence ID" value="NZ_QPMH01000018.1"/>
</dbReference>
<evidence type="ECO:0000256" key="1">
    <source>
        <dbReference type="ARBA" id="ARBA00023015"/>
    </source>
</evidence>
<sequence length="214" mass="23741">MTQAQHSGGNGTGIDTDRVIDAAMELAAQKGWEQVSLLDIAQKAGVPLSRLYGRFPGKQEVLAAFSHRVDEAVLAEQAGEDLEEPARDRLFDILMLRFDHLQPHRESIRNILDAYRRDPLLALGGLRQLHRSMRWMLEAANLSSSGLRGELRVEALCAIYAATLRTWLEDDSADMAKTMASLDGLLRRIERPAAVLEGLRPARRESHGTAPHDA</sequence>
<evidence type="ECO:0000313" key="7">
    <source>
        <dbReference type="Proteomes" id="UP000253941"/>
    </source>
</evidence>
<protein>
    <submittedName>
        <fullName evidence="6">TetR family transcriptional regulator</fullName>
    </submittedName>
</protein>
<comment type="caution">
    <text evidence="6">The sequence shown here is derived from an EMBL/GenBank/DDBJ whole genome shotgun (WGS) entry which is preliminary data.</text>
</comment>
<gene>
    <name evidence="6" type="ORF">DRB17_15630</name>
</gene>
<evidence type="ECO:0000256" key="4">
    <source>
        <dbReference type="PROSITE-ProRule" id="PRU00335"/>
    </source>
</evidence>
<evidence type="ECO:0000313" key="6">
    <source>
        <dbReference type="EMBL" id="RDD60891.1"/>
    </source>
</evidence>
<keyword evidence="2 4" id="KW-0238">DNA-binding</keyword>
<evidence type="ECO:0000256" key="3">
    <source>
        <dbReference type="ARBA" id="ARBA00023163"/>
    </source>
</evidence>
<dbReference type="Pfam" id="PF00440">
    <property type="entry name" value="TetR_N"/>
    <property type="match status" value="1"/>
</dbReference>
<proteinExistence type="predicted"/>
<dbReference type="InterPro" id="IPR009057">
    <property type="entry name" value="Homeodomain-like_sf"/>
</dbReference>
<dbReference type="Gene3D" id="1.10.357.10">
    <property type="entry name" value="Tetracycline Repressor, domain 2"/>
    <property type="match status" value="1"/>
</dbReference>
<name>A0A369T6E0_9PROT</name>
<dbReference type="Proteomes" id="UP000253941">
    <property type="component" value="Unassembled WGS sequence"/>
</dbReference>
<feature type="DNA-binding region" description="H-T-H motif" evidence="4">
    <location>
        <begin position="36"/>
        <end position="55"/>
    </location>
</feature>
<dbReference type="AlphaFoldDB" id="A0A369T6E0"/>
<dbReference type="PANTHER" id="PTHR30055">
    <property type="entry name" value="HTH-TYPE TRANSCRIPTIONAL REGULATOR RUTR"/>
    <property type="match status" value="1"/>
</dbReference>
<evidence type="ECO:0000256" key="2">
    <source>
        <dbReference type="ARBA" id="ARBA00023125"/>
    </source>
</evidence>
<accession>A0A369T6E0</accession>
<evidence type="ECO:0000259" key="5">
    <source>
        <dbReference type="PROSITE" id="PS50977"/>
    </source>
</evidence>
<dbReference type="PANTHER" id="PTHR30055:SF234">
    <property type="entry name" value="HTH-TYPE TRANSCRIPTIONAL REGULATOR BETI"/>
    <property type="match status" value="1"/>
</dbReference>
<organism evidence="6 7">
    <name type="scientific">Ferruginivarius sediminum</name>
    <dbReference type="NCBI Taxonomy" id="2661937"/>
    <lineage>
        <taxon>Bacteria</taxon>
        <taxon>Pseudomonadati</taxon>
        <taxon>Pseudomonadota</taxon>
        <taxon>Alphaproteobacteria</taxon>
        <taxon>Rhodospirillales</taxon>
        <taxon>Rhodospirillaceae</taxon>
        <taxon>Ferruginivarius</taxon>
    </lineage>
</organism>
<dbReference type="InterPro" id="IPR001647">
    <property type="entry name" value="HTH_TetR"/>
</dbReference>
<dbReference type="SUPFAM" id="SSF46689">
    <property type="entry name" value="Homeodomain-like"/>
    <property type="match status" value="1"/>
</dbReference>
<dbReference type="GO" id="GO:0003700">
    <property type="term" value="F:DNA-binding transcription factor activity"/>
    <property type="evidence" value="ECO:0007669"/>
    <property type="project" value="TreeGrafter"/>
</dbReference>
<keyword evidence="3" id="KW-0804">Transcription</keyword>
<dbReference type="EMBL" id="QPMH01000018">
    <property type="protein sequence ID" value="RDD60891.1"/>
    <property type="molecule type" value="Genomic_DNA"/>
</dbReference>